<dbReference type="EMBL" id="JAIWYP010000001">
    <property type="protein sequence ID" value="KAH3893145.1"/>
    <property type="molecule type" value="Genomic_DNA"/>
</dbReference>
<keyword evidence="2" id="KW-1185">Reference proteome</keyword>
<dbReference type="AlphaFoldDB" id="A0A9D4S769"/>
<evidence type="ECO:0000313" key="2">
    <source>
        <dbReference type="Proteomes" id="UP000828390"/>
    </source>
</evidence>
<gene>
    <name evidence="1" type="ORF">DPMN_017289</name>
</gene>
<name>A0A9D4S769_DREPO</name>
<protein>
    <submittedName>
        <fullName evidence="1">Uncharacterized protein</fullName>
    </submittedName>
</protein>
<evidence type="ECO:0000313" key="1">
    <source>
        <dbReference type="EMBL" id="KAH3893145.1"/>
    </source>
</evidence>
<comment type="caution">
    <text evidence="1">The sequence shown here is derived from an EMBL/GenBank/DDBJ whole genome shotgun (WGS) entry which is preliminary data.</text>
</comment>
<accession>A0A9D4S769</accession>
<reference evidence="1" key="2">
    <citation type="submission" date="2020-11" db="EMBL/GenBank/DDBJ databases">
        <authorList>
            <person name="McCartney M.A."/>
            <person name="Auch B."/>
            <person name="Kono T."/>
            <person name="Mallez S."/>
            <person name="Becker A."/>
            <person name="Gohl D.M."/>
            <person name="Silverstein K.A.T."/>
            <person name="Koren S."/>
            <person name="Bechman K.B."/>
            <person name="Herman A."/>
            <person name="Abrahante J.E."/>
            <person name="Garbe J."/>
        </authorList>
    </citation>
    <scope>NUCLEOTIDE SEQUENCE</scope>
    <source>
        <strain evidence="1">Duluth1</strain>
        <tissue evidence="1">Whole animal</tissue>
    </source>
</reference>
<reference evidence="1" key="1">
    <citation type="journal article" date="2019" name="bioRxiv">
        <title>The Genome of the Zebra Mussel, Dreissena polymorpha: A Resource for Invasive Species Research.</title>
        <authorList>
            <person name="McCartney M.A."/>
            <person name="Auch B."/>
            <person name="Kono T."/>
            <person name="Mallez S."/>
            <person name="Zhang Y."/>
            <person name="Obille A."/>
            <person name="Becker A."/>
            <person name="Abrahante J.E."/>
            <person name="Garbe J."/>
            <person name="Badalamenti J.P."/>
            <person name="Herman A."/>
            <person name="Mangelson H."/>
            <person name="Liachko I."/>
            <person name="Sullivan S."/>
            <person name="Sone E.D."/>
            <person name="Koren S."/>
            <person name="Silverstein K.A.T."/>
            <person name="Beckman K.B."/>
            <person name="Gohl D.M."/>
        </authorList>
    </citation>
    <scope>NUCLEOTIDE SEQUENCE</scope>
    <source>
        <strain evidence="1">Duluth1</strain>
        <tissue evidence="1">Whole animal</tissue>
    </source>
</reference>
<proteinExistence type="predicted"/>
<sequence length="122" mass="14145">MTTKSLPRIVAVYRHTYSQRFQLCSVSDGRDCDSDSAGFTFKPFHLSLALRLLIFSQQSVSHRPGLYFSTRILSFSSCVSDDRDCDNTSTLFILKYPLRLSIFKFKQRRAPTDRVPLLKHKY</sequence>
<organism evidence="1 2">
    <name type="scientific">Dreissena polymorpha</name>
    <name type="common">Zebra mussel</name>
    <name type="synonym">Mytilus polymorpha</name>
    <dbReference type="NCBI Taxonomy" id="45954"/>
    <lineage>
        <taxon>Eukaryota</taxon>
        <taxon>Metazoa</taxon>
        <taxon>Spiralia</taxon>
        <taxon>Lophotrochozoa</taxon>
        <taxon>Mollusca</taxon>
        <taxon>Bivalvia</taxon>
        <taxon>Autobranchia</taxon>
        <taxon>Heteroconchia</taxon>
        <taxon>Euheterodonta</taxon>
        <taxon>Imparidentia</taxon>
        <taxon>Neoheterodontei</taxon>
        <taxon>Myida</taxon>
        <taxon>Dreissenoidea</taxon>
        <taxon>Dreissenidae</taxon>
        <taxon>Dreissena</taxon>
    </lineage>
</organism>
<dbReference type="Proteomes" id="UP000828390">
    <property type="component" value="Unassembled WGS sequence"/>
</dbReference>